<evidence type="ECO:0000313" key="2">
    <source>
        <dbReference type="EMBL" id="MCW3789552.1"/>
    </source>
</evidence>
<dbReference type="EMBL" id="JAPDPJ010000125">
    <property type="protein sequence ID" value="MCW3789552.1"/>
    <property type="molecule type" value="Genomic_DNA"/>
</dbReference>
<organism evidence="2 3">
    <name type="scientific">Plebeiibacterium sediminum</name>
    <dbReference type="NCBI Taxonomy" id="2992112"/>
    <lineage>
        <taxon>Bacteria</taxon>
        <taxon>Pseudomonadati</taxon>
        <taxon>Bacteroidota</taxon>
        <taxon>Bacteroidia</taxon>
        <taxon>Marinilabiliales</taxon>
        <taxon>Marinilabiliaceae</taxon>
        <taxon>Plebeiibacterium</taxon>
    </lineage>
</organism>
<sequence>MKKALLIIITLFFYSAFINSQSSSLYNPEGILIVDTIYKINIEDLTYLSAYEEENVFHKIYENIEYPKKCYENRVGGLVVAKISVNRKELNVTCVIERNSDILLGRSVMNAINKCSKIILNATTTDRNIVFYLPFKFEVNSSNFNLELNKNGLIKVEKIYQEGRRFLL</sequence>
<keyword evidence="1" id="KW-0732">Signal</keyword>
<name>A0AAE3M9S1_9BACT</name>
<protein>
    <recommendedName>
        <fullName evidence="4">TonB C-terminal domain-containing protein</fullName>
    </recommendedName>
</protein>
<keyword evidence="3" id="KW-1185">Reference proteome</keyword>
<proteinExistence type="predicted"/>
<accession>A0AAE3M9S1</accession>
<evidence type="ECO:0000256" key="1">
    <source>
        <dbReference type="SAM" id="SignalP"/>
    </source>
</evidence>
<dbReference type="AlphaFoldDB" id="A0AAE3M9S1"/>
<feature type="signal peptide" evidence="1">
    <location>
        <begin position="1"/>
        <end position="20"/>
    </location>
</feature>
<gene>
    <name evidence="2" type="ORF">OM075_24040</name>
</gene>
<feature type="chain" id="PRO_5042008505" description="TonB C-terminal domain-containing protein" evidence="1">
    <location>
        <begin position="21"/>
        <end position="168"/>
    </location>
</feature>
<reference evidence="2" key="1">
    <citation type="submission" date="2022-10" db="EMBL/GenBank/DDBJ databases">
        <authorList>
            <person name="Yu W.X."/>
        </authorList>
    </citation>
    <scope>NUCLEOTIDE SEQUENCE</scope>
    <source>
        <strain evidence="2">AAT</strain>
    </source>
</reference>
<dbReference type="Proteomes" id="UP001209229">
    <property type="component" value="Unassembled WGS sequence"/>
</dbReference>
<comment type="caution">
    <text evidence="2">The sequence shown here is derived from an EMBL/GenBank/DDBJ whole genome shotgun (WGS) entry which is preliminary data.</text>
</comment>
<dbReference type="RefSeq" id="WP_301193100.1">
    <property type="nucleotide sequence ID" value="NZ_JAPDPJ010000125.1"/>
</dbReference>
<evidence type="ECO:0000313" key="3">
    <source>
        <dbReference type="Proteomes" id="UP001209229"/>
    </source>
</evidence>
<evidence type="ECO:0008006" key="4">
    <source>
        <dbReference type="Google" id="ProtNLM"/>
    </source>
</evidence>